<dbReference type="InterPro" id="IPR052048">
    <property type="entry name" value="ST_Response_Regulator"/>
</dbReference>
<evidence type="ECO:0000313" key="4">
    <source>
        <dbReference type="Proteomes" id="UP000664417"/>
    </source>
</evidence>
<dbReference type="PANTHER" id="PTHR43228:SF1">
    <property type="entry name" value="TWO-COMPONENT RESPONSE REGULATOR ARR22"/>
    <property type="match status" value="1"/>
</dbReference>
<dbReference type="SMART" id="SM00448">
    <property type="entry name" value="REC"/>
    <property type="match status" value="1"/>
</dbReference>
<organism evidence="3 4">
    <name type="scientific">Acanthopleuribacter pedis</name>
    <dbReference type="NCBI Taxonomy" id="442870"/>
    <lineage>
        <taxon>Bacteria</taxon>
        <taxon>Pseudomonadati</taxon>
        <taxon>Acidobacteriota</taxon>
        <taxon>Holophagae</taxon>
        <taxon>Acanthopleuribacterales</taxon>
        <taxon>Acanthopleuribacteraceae</taxon>
        <taxon>Acanthopleuribacter</taxon>
    </lineage>
</organism>
<dbReference type="PANTHER" id="PTHR43228">
    <property type="entry name" value="TWO-COMPONENT RESPONSE REGULATOR"/>
    <property type="match status" value="1"/>
</dbReference>
<gene>
    <name evidence="3" type="ORF">J3U88_18950</name>
</gene>
<name>A0A8J7U5K9_9BACT</name>
<accession>A0A8J7U5K9</accession>
<dbReference type="InterPro" id="IPR011006">
    <property type="entry name" value="CheY-like_superfamily"/>
</dbReference>
<protein>
    <submittedName>
        <fullName evidence="3">Response regulator</fullName>
    </submittedName>
</protein>
<comment type="caution">
    <text evidence="3">The sequence shown here is derived from an EMBL/GenBank/DDBJ whole genome shotgun (WGS) entry which is preliminary data.</text>
</comment>
<feature type="modified residue" description="4-aspartylphosphate" evidence="1">
    <location>
        <position position="57"/>
    </location>
</feature>
<evidence type="ECO:0000313" key="3">
    <source>
        <dbReference type="EMBL" id="MBO1320563.1"/>
    </source>
</evidence>
<dbReference type="Proteomes" id="UP000664417">
    <property type="component" value="Unassembled WGS sequence"/>
</dbReference>
<dbReference type="GO" id="GO:0000160">
    <property type="term" value="P:phosphorelay signal transduction system"/>
    <property type="evidence" value="ECO:0007669"/>
    <property type="project" value="InterPro"/>
</dbReference>
<keyword evidence="4" id="KW-1185">Reference proteome</keyword>
<keyword evidence="1" id="KW-0597">Phosphoprotein</keyword>
<dbReference type="EMBL" id="JAFREP010000018">
    <property type="protein sequence ID" value="MBO1320563.1"/>
    <property type="molecule type" value="Genomic_DNA"/>
</dbReference>
<dbReference type="RefSeq" id="WP_207860518.1">
    <property type="nucleotide sequence ID" value="NZ_JAFREP010000018.1"/>
</dbReference>
<evidence type="ECO:0000256" key="1">
    <source>
        <dbReference type="PROSITE-ProRule" id="PRU00169"/>
    </source>
</evidence>
<dbReference type="AlphaFoldDB" id="A0A8J7U5K9"/>
<dbReference type="Gene3D" id="3.40.50.2300">
    <property type="match status" value="1"/>
</dbReference>
<proteinExistence type="predicted"/>
<sequence>MEGKFRVLIVDDDPNILSTMRAIARHHRMLETEVVDKPILAGGRIRQNPPYHIILTDLVMPGMTGVDLLKLAKAKSPDTKVILVAGFGDQQMLMDAIKFGVYDYIHKPFRPEELNLMLNNCTERCLHLRENAKLRLEVDHLKAGRQQATLEITNLRHENERLRQQLHQFQPQSDSEPTNINEAIAAAAAKKVSNIQPYDIYRELKEVSNLLENNHISQEEFTEIRKSILNRAYGSKEVSEVP</sequence>
<dbReference type="Pfam" id="PF00072">
    <property type="entry name" value="Response_reg"/>
    <property type="match status" value="1"/>
</dbReference>
<dbReference type="PROSITE" id="PS50110">
    <property type="entry name" value="RESPONSE_REGULATORY"/>
    <property type="match status" value="1"/>
</dbReference>
<dbReference type="SUPFAM" id="SSF52172">
    <property type="entry name" value="CheY-like"/>
    <property type="match status" value="1"/>
</dbReference>
<evidence type="ECO:0000259" key="2">
    <source>
        <dbReference type="PROSITE" id="PS50110"/>
    </source>
</evidence>
<feature type="domain" description="Response regulatory" evidence="2">
    <location>
        <begin position="6"/>
        <end position="122"/>
    </location>
</feature>
<reference evidence="3" key="1">
    <citation type="submission" date="2021-03" db="EMBL/GenBank/DDBJ databases">
        <authorList>
            <person name="Wang G."/>
        </authorList>
    </citation>
    <scope>NUCLEOTIDE SEQUENCE</scope>
    <source>
        <strain evidence="3">KCTC 12899</strain>
    </source>
</reference>
<dbReference type="InterPro" id="IPR001789">
    <property type="entry name" value="Sig_transdc_resp-reg_receiver"/>
</dbReference>